<accession>A0ABW3TQD1</accession>
<protein>
    <submittedName>
        <fullName evidence="3">DUF4190 domain-containing protein</fullName>
    </submittedName>
</protein>
<feature type="domain" description="DUF4190" evidence="2">
    <location>
        <begin position="15"/>
        <end position="68"/>
    </location>
</feature>
<dbReference type="Pfam" id="PF13828">
    <property type="entry name" value="DUF4190"/>
    <property type="match status" value="1"/>
</dbReference>
<comment type="caution">
    <text evidence="3">The sequence shown here is derived from an EMBL/GenBank/DDBJ whole genome shotgun (WGS) entry which is preliminary data.</text>
</comment>
<gene>
    <name evidence="3" type="ORF">ACFQ3U_06815</name>
</gene>
<evidence type="ECO:0000313" key="3">
    <source>
        <dbReference type="EMBL" id="MFD1201597.1"/>
    </source>
</evidence>
<organism evidence="3 4">
    <name type="scientific">Leucobacter albus</name>
    <dbReference type="NCBI Taxonomy" id="272210"/>
    <lineage>
        <taxon>Bacteria</taxon>
        <taxon>Bacillati</taxon>
        <taxon>Actinomycetota</taxon>
        <taxon>Actinomycetes</taxon>
        <taxon>Micrococcales</taxon>
        <taxon>Microbacteriaceae</taxon>
        <taxon>Leucobacter</taxon>
    </lineage>
</organism>
<feature type="transmembrane region" description="Helical" evidence="1">
    <location>
        <begin position="50"/>
        <end position="75"/>
    </location>
</feature>
<reference evidence="4" key="1">
    <citation type="journal article" date="2019" name="Int. J. Syst. Evol. Microbiol.">
        <title>The Global Catalogue of Microorganisms (GCM) 10K type strain sequencing project: providing services to taxonomists for standard genome sequencing and annotation.</title>
        <authorList>
            <consortium name="The Broad Institute Genomics Platform"/>
            <consortium name="The Broad Institute Genome Sequencing Center for Infectious Disease"/>
            <person name="Wu L."/>
            <person name="Ma J."/>
        </authorList>
    </citation>
    <scope>NUCLEOTIDE SEQUENCE [LARGE SCALE GENOMIC DNA]</scope>
    <source>
        <strain evidence="4">CCUG 50213</strain>
    </source>
</reference>
<sequence length="82" mass="8806">MRSADFVTTEKFNTLAILSFVLSFFVAVAAIALGHIALSQIKRTHERGWGLAFAGLIIGYVALFAGAVLLTVLFFPLAKAGY</sequence>
<dbReference type="InterPro" id="IPR025241">
    <property type="entry name" value="DUF4190"/>
</dbReference>
<keyword evidence="1" id="KW-1133">Transmembrane helix</keyword>
<name>A0ABW3TQD1_9MICO</name>
<evidence type="ECO:0000313" key="4">
    <source>
        <dbReference type="Proteomes" id="UP001597181"/>
    </source>
</evidence>
<dbReference type="Proteomes" id="UP001597181">
    <property type="component" value="Unassembled WGS sequence"/>
</dbReference>
<evidence type="ECO:0000259" key="2">
    <source>
        <dbReference type="Pfam" id="PF13828"/>
    </source>
</evidence>
<keyword evidence="4" id="KW-1185">Reference proteome</keyword>
<dbReference type="EMBL" id="JBHTLY010000002">
    <property type="protein sequence ID" value="MFD1201597.1"/>
    <property type="molecule type" value="Genomic_DNA"/>
</dbReference>
<keyword evidence="1" id="KW-0812">Transmembrane</keyword>
<evidence type="ECO:0000256" key="1">
    <source>
        <dbReference type="SAM" id="Phobius"/>
    </source>
</evidence>
<proteinExistence type="predicted"/>
<feature type="transmembrane region" description="Helical" evidence="1">
    <location>
        <begin position="12"/>
        <end position="38"/>
    </location>
</feature>
<keyword evidence="1" id="KW-0472">Membrane</keyword>
<dbReference type="RefSeq" id="WP_343957925.1">
    <property type="nucleotide sequence ID" value="NZ_BAAAKZ010000002.1"/>
</dbReference>